<accession>A0A811P699</accession>
<proteinExistence type="predicted"/>
<name>A0A811P699_9POAL</name>
<dbReference type="Proteomes" id="UP000604825">
    <property type="component" value="Unassembled WGS sequence"/>
</dbReference>
<evidence type="ECO:0000313" key="1">
    <source>
        <dbReference type="EMBL" id="CAD6233220.1"/>
    </source>
</evidence>
<organism evidence="1 2">
    <name type="scientific">Miscanthus lutarioriparius</name>
    <dbReference type="NCBI Taxonomy" id="422564"/>
    <lineage>
        <taxon>Eukaryota</taxon>
        <taxon>Viridiplantae</taxon>
        <taxon>Streptophyta</taxon>
        <taxon>Embryophyta</taxon>
        <taxon>Tracheophyta</taxon>
        <taxon>Spermatophyta</taxon>
        <taxon>Magnoliopsida</taxon>
        <taxon>Liliopsida</taxon>
        <taxon>Poales</taxon>
        <taxon>Poaceae</taxon>
        <taxon>PACMAD clade</taxon>
        <taxon>Panicoideae</taxon>
        <taxon>Andropogonodae</taxon>
        <taxon>Andropogoneae</taxon>
        <taxon>Saccharinae</taxon>
        <taxon>Miscanthus</taxon>
    </lineage>
</organism>
<protein>
    <submittedName>
        <fullName evidence="1">Uncharacterized protein</fullName>
    </submittedName>
</protein>
<reference evidence="1" key="1">
    <citation type="submission" date="2020-10" db="EMBL/GenBank/DDBJ databases">
        <authorList>
            <person name="Han B."/>
            <person name="Lu T."/>
            <person name="Zhao Q."/>
            <person name="Huang X."/>
            <person name="Zhao Y."/>
        </authorList>
    </citation>
    <scope>NUCLEOTIDE SEQUENCE</scope>
</reference>
<comment type="caution">
    <text evidence="1">The sequence shown here is derived from an EMBL/GenBank/DDBJ whole genome shotgun (WGS) entry which is preliminary data.</text>
</comment>
<gene>
    <name evidence="1" type="ORF">NCGR_LOCUS22687</name>
</gene>
<evidence type="ECO:0000313" key="2">
    <source>
        <dbReference type="Proteomes" id="UP000604825"/>
    </source>
</evidence>
<sequence>MLPLAVILSWTPSFHVFLQLCKLGHPHLICDEEPVPVDCDSPAAGSIGSFGSSNDAGLLNLFSTPISVTRLNRLIHVYQIRTEV</sequence>
<keyword evidence="2" id="KW-1185">Reference proteome</keyword>
<dbReference type="EMBL" id="CAJGYO010000005">
    <property type="protein sequence ID" value="CAD6233220.1"/>
    <property type="molecule type" value="Genomic_DNA"/>
</dbReference>
<dbReference type="AlphaFoldDB" id="A0A811P699"/>